<evidence type="ECO:0000256" key="14">
    <source>
        <dbReference type="SAM" id="Phobius"/>
    </source>
</evidence>
<evidence type="ECO:0000313" key="15">
    <source>
        <dbReference type="EMBL" id="GFS24904.1"/>
    </source>
</evidence>
<dbReference type="InterPro" id="IPR001734">
    <property type="entry name" value="Na/solute_symporter"/>
</dbReference>
<comment type="subcellular location">
    <subcellularLocation>
        <location evidence="1">Cell membrane</location>
        <topology evidence="1">Multi-pass membrane protein</topology>
    </subcellularLocation>
</comment>
<gene>
    <name evidence="15" type="ORF">ElyMa_005169400</name>
</gene>
<dbReference type="Gene3D" id="1.20.1730.10">
    <property type="entry name" value="Sodium/glucose cotransporter"/>
    <property type="match status" value="1"/>
</dbReference>
<evidence type="ECO:0000256" key="8">
    <source>
        <dbReference type="ARBA" id="ARBA00023065"/>
    </source>
</evidence>
<feature type="transmembrane region" description="Helical" evidence="14">
    <location>
        <begin position="74"/>
        <end position="96"/>
    </location>
</feature>
<keyword evidence="5 14" id="KW-0812">Transmembrane</keyword>
<evidence type="ECO:0000256" key="7">
    <source>
        <dbReference type="ARBA" id="ARBA00023053"/>
    </source>
</evidence>
<dbReference type="GO" id="GO:0015075">
    <property type="term" value="F:monoatomic ion transmembrane transporter activity"/>
    <property type="evidence" value="ECO:0007669"/>
    <property type="project" value="UniProtKB-ARBA"/>
</dbReference>
<sequence>MDYVLLAIMLSGSMGIGLYFAFSGGRQRTKVEYLLAERRMSALPVCMSLFATFQSAIALLGVPTEIYRYGTMQVYNIVAMFLSQIIGMVTVIPLFYPLKITSIYEYLKLRFESRVVQLFGAAVGVVSSISYMTIALLTPALALETAVSIPLWLSIVLIGVVGTVYTTLGGMKSVIWTDVFQTFVMFLGIFTVLVKGSMDAGGPEEVWTIGKATGRIEMDATSLDPRTRHTVWNLCFGSLFYWLSTHFSQSSVQRIVSIKSMKDANKVFIFTIPITAIFISVNAATGLVLTAYFYGIGCDPLEAGYIKNQNQLVPFFVLHTLRSLPGVAGLYISTVFSGALSTLSSGINSLAANAVEDFLSKPLERRSEKMILTVTKLFVFMFGAVVIGLAFLAKEFQGPVTQMTYTCLGATNGPLMGLFVLGATSAQANSIGALAGCSSGLLCSLWLAVGSFLYGYPAKTLEPGSTINCSASDSVEDLPSSTSSLLMYPDNDSLTRYLANTTLSSTRSLEDTGLWIPPEHRVFSIYDLSYVWNPLIGMLVTVVVGFIMSIISNHFLAKKPNPEPKLIFPFCRPCSKSRVYALETEHQMETIGKA</sequence>
<dbReference type="Proteomes" id="UP000762676">
    <property type="component" value="Unassembled WGS sequence"/>
</dbReference>
<comment type="similarity">
    <text evidence="2 13">Belongs to the sodium:solute symporter (SSF) (TC 2.A.21) family.</text>
</comment>
<keyword evidence="3" id="KW-0813">Transport</keyword>
<dbReference type="GO" id="GO:0015293">
    <property type="term" value="F:symporter activity"/>
    <property type="evidence" value="ECO:0007669"/>
    <property type="project" value="TreeGrafter"/>
</dbReference>
<keyword evidence="9 14" id="KW-0472">Membrane</keyword>
<dbReference type="InterPro" id="IPR038377">
    <property type="entry name" value="Na/Glc_symporter_sf"/>
</dbReference>
<organism evidence="15 16">
    <name type="scientific">Elysia marginata</name>
    <dbReference type="NCBI Taxonomy" id="1093978"/>
    <lineage>
        <taxon>Eukaryota</taxon>
        <taxon>Metazoa</taxon>
        <taxon>Spiralia</taxon>
        <taxon>Lophotrochozoa</taxon>
        <taxon>Mollusca</taxon>
        <taxon>Gastropoda</taxon>
        <taxon>Heterobranchia</taxon>
        <taxon>Euthyneura</taxon>
        <taxon>Panpulmonata</taxon>
        <taxon>Sacoglossa</taxon>
        <taxon>Placobranchoidea</taxon>
        <taxon>Plakobranchidae</taxon>
        <taxon>Elysia</taxon>
    </lineage>
</organism>
<feature type="transmembrane region" description="Helical" evidence="14">
    <location>
        <begin position="328"/>
        <end position="350"/>
    </location>
</feature>
<evidence type="ECO:0000256" key="5">
    <source>
        <dbReference type="ARBA" id="ARBA00022692"/>
    </source>
</evidence>
<feature type="transmembrane region" description="Helical" evidence="14">
    <location>
        <begin position="535"/>
        <end position="556"/>
    </location>
</feature>
<dbReference type="InterPro" id="IPR051163">
    <property type="entry name" value="Sodium:Solute_Symporter_SSF"/>
</dbReference>
<feature type="transmembrane region" description="Helical" evidence="14">
    <location>
        <begin position="116"/>
        <end position="137"/>
    </location>
</feature>
<evidence type="ECO:0000256" key="11">
    <source>
        <dbReference type="ARBA" id="ARBA00023201"/>
    </source>
</evidence>
<dbReference type="PROSITE" id="PS00456">
    <property type="entry name" value="NA_SOLUT_SYMP_1"/>
    <property type="match status" value="1"/>
</dbReference>
<evidence type="ECO:0000256" key="3">
    <source>
        <dbReference type="ARBA" id="ARBA00022448"/>
    </source>
</evidence>
<dbReference type="AlphaFoldDB" id="A0AAV4JQD8"/>
<evidence type="ECO:0000256" key="4">
    <source>
        <dbReference type="ARBA" id="ARBA00022475"/>
    </source>
</evidence>
<keyword evidence="4" id="KW-1003">Cell membrane</keyword>
<feature type="transmembrane region" description="Helical" evidence="14">
    <location>
        <begin position="42"/>
        <end position="62"/>
    </location>
</feature>
<keyword evidence="11" id="KW-0739">Sodium transport</keyword>
<reference evidence="15 16" key="1">
    <citation type="journal article" date="2021" name="Elife">
        <title>Chloroplast acquisition without the gene transfer in kleptoplastic sea slugs, Plakobranchus ocellatus.</title>
        <authorList>
            <person name="Maeda T."/>
            <person name="Takahashi S."/>
            <person name="Yoshida T."/>
            <person name="Shimamura S."/>
            <person name="Takaki Y."/>
            <person name="Nagai Y."/>
            <person name="Toyoda A."/>
            <person name="Suzuki Y."/>
            <person name="Arimoto A."/>
            <person name="Ishii H."/>
            <person name="Satoh N."/>
            <person name="Nishiyama T."/>
            <person name="Hasebe M."/>
            <person name="Maruyama T."/>
            <person name="Minagawa J."/>
            <person name="Obokata J."/>
            <person name="Shigenobu S."/>
        </authorList>
    </citation>
    <scope>NUCLEOTIDE SEQUENCE [LARGE SCALE GENOMIC DNA]</scope>
</reference>
<dbReference type="GO" id="GO:0005886">
    <property type="term" value="C:plasma membrane"/>
    <property type="evidence" value="ECO:0007669"/>
    <property type="project" value="UniProtKB-SubCell"/>
</dbReference>
<protein>
    <submittedName>
        <fullName evidence="15">Sodium-coupled monocarboxylate transporter 1</fullName>
    </submittedName>
</protein>
<dbReference type="NCBIfam" id="TIGR00813">
    <property type="entry name" value="sss"/>
    <property type="match status" value="1"/>
</dbReference>
<evidence type="ECO:0000256" key="13">
    <source>
        <dbReference type="RuleBase" id="RU362091"/>
    </source>
</evidence>
<dbReference type="CDD" id="cd11492">
    <property type="entry name" value="SLC5sbd_NIS-SMVT"/>
    <property type="match status" value="1"/>
</dbReference>
<evidence type="ECO:0000256" key="1">
    <source>
        <dbReference type="ARBA" id="ARBA00004651"/>
    </source>
</evidence>
<keyword evidence="6 14" id="KW-1133">Transmembrane helix</keyword>
<keyword evidence="16" id="KW-1185">Reference proteome</keyword>
<keyword evidence="7" id="KW-0915">Sodium</keyword>
<feature type="transmembrane region" description="Helical" evidence="14">
    <location>
        <begin position="371"/>
        <end position="391"/>
    </location>
</feature>
<keyword evidence="10" id="KW-0325">Glycoprotein</keyword>
<feature type="transmembrane region" description="Helical" evidence="14">
    <location>
        <begin position="149"/>
        <end position="168"/>
    </location>
</feature>
<feature type="transmembrane region" description="Helical" evidence="14">
    <location>
        <begin position="267"/>
        <end position="294"/>
    </location>
</feature>
<name>A0AAV4JQD8_9GAST</name>
<dbReference type="PROSITE" id="PS50283">
    <property type="entry name" value="NA_SOLUT_SYMP_3"/>
    <property type="match status" value="1"/>
</dbReference>
<dbReference type="EMBL" id="BMAT01010355">
    <property type="protein sequence ID" value="GFS24904.1"/>
    <property type="molecule type" value="Genomic_DNA"/>
</dbReference>
<evidence type="ECO:0000256" key="9">
    <source>
        <dbReference type="ARBA" id="ARBA00023136"/>
    </source>
</evidence>
<keyword evidence="8" id="KW-0406">Ion transport</keyword>
<dbReference type="PANTHER" id="PTHR42985:SF40">
    <property type="entry name" value="LD47995P-RELATED"/>
    <property type="match status" value="1"/>
</dbReference>
<dbReference type="PANTHER" id="PTHR42985">
    <property type="entry name" value="SODIUM-COUPLED MONOCARBOXYLATE TRANSPORTER"/>
    <property type="match status" value="1"/>
</dbReference>
<dbReference type="InterPro" id="IPR018212">
    <property type="entry name" value="Na/solute_symporter_CS"/>
</dbReference>
<comment type="catalytic activity">
    <reaction evidence="12">
        <text>iodide(out) + 2 Na(+)(out) = iodide(in) + 2 Na(+)(in)</text>
        <dbReference type="Rhea" id="RHEA:71207"/>
        <dbReference type="ChEBI" id="CHEBI:16382"/>
        <dbReference type="ChEBI" id="CHEBI:29101"/>
    </reaction>
</comment>
<dbReference type="GO" id="GO:0006814">
    <property type="term" value="P:sodium ion transport"/>
    <property type="evidence" value="ECO:0007669"/>
    <property type="project" value="UniProtKB-KW"/>
</dbReference>
<accession>A0AAV4JQD8</accession>
<evidence type="ECO:0000256" key="12">
    <source>
        <dbReference type="ARBA" id="ARBA00036099"/>
    </source>
</evidence>
<feature type="transmembrane region" description="Helical" evidence="14">
    <location>
        <begin position="433"/>
        <end position="456"/>
    </location>
</feature>
<evidence type="ECO:0000256" key="10">
    <source>
        <dbReference type="ARBA" id="ARBA00023180"/>
    </source>
</evidence>
<evidence type="ECO:0000313" key="16">
    <source>
        <dbReference type="Proteomes" id="UP000762676"/>
    </source>
</evidence>
<evidence type="ECO:0000256" key="2">
    <source>
        <dbReference type="ARBA" id="ARBA00006434"/>
    </source>
</evidence>
<evidence type="ECO:0000256" key="6">
    <source>
        <dbReference type="ARBA" id="ARBA00022989"/>
    </source>
</evidence>
<comment type="caution">
    <text evidence="15">The sequence shown here is derived from an EMBL/GenBank/DDBJ whole genome shotgun (WGS) entry which is preliminary data.</text>
</comment>
<dbReference type="Pfam" id="PF00474">
    <property type="entry name" value="SSF"/>
    <property type="match status" value="1"/>
</dbReference>
<feature type="transmembrane region" description="Helical" evidence="14">
    <location>
        <begin position="175"/>
        <end position="194"/>
    </location>
</feature>
<feature type="transmembrane region" description="Helical" evidence="14">
    <location>
        <begin position="6"/>
        <end position="22"/>
    </location>
</feature>
<feature type="transmembrane region" description="Helical" evidence="14">
    <location>
        <begin position="403"/>
        <end position="421"/>
    </location>
</feature>
<dbReference type="GO" id="GO:0098660">
    <property type="term" value="P:inorganic ion transmembrane transport"/>
    <property type="evidence" value="ECO:0007669"/>
    <property type="project" value="UniProtKB-ARBA"/>
</dbReference>
<proteinExistence type="inferred from homology"/>